<keyword evidence="1" id="KW-0479">Metal-binding</keyword>
<evidence type="ECO:0000259" key="5">
    <source>
        <dbReference type="PROSITE" id="PS51999"/>
    </source>
</evidence>
<sequence length="143" mass="16555">MGDTGRGFPTHCRCGARVSRHTSRTRTNPGRLFHSCPYGDENNRHHLFKWTDESMVEEIEDLKERFDAFKRGVLSTNKDSKICESDIETLTSETQSCNTLVHGYENEIRGIENDITDLRMEFKSFKNMLRNEPRGNKHGSVFL</sequence>
<dbReference type="PANTHER" id="PTHR33248">
    <property type="entry name" value="ZINC ION-BINDING PROTEIN"/>
    <property type="match status" value="1"/>
</dbReference>
<dbReference type="Pfam" id="PF06839">
    <property type="entry name" value="Zn_ribbon_GRF"/>
    <property type="match status" value="1"/>
</dbReference>
<evidence type="ECO:0000256" key="4">
    <source>
        <dbReference type="PROSITE-ProRule" id="PRU01343"/>
    </source>
</evidence>
<keyword evidence="7" id="KW-1185">Reference proteome</keyword>
<proteinExistence type="predicted"/>
<evidence type="ECO:0000256" key="3">
    <source>
        <dbReference type="ARBA" id="ARBA00022833"/>
    </source>
</evidence>
<keyword evidence="3" id="KW-0862">Zinc</keyword>
<organism evidence="6 7">
    <name type="scientific">Brassica carinata</name>
    <name type="common">Ethiopian mustard</name>
    <name type="synonym">Abyssinian cabbage</name>
    <dbReference type="NCBI Taxonomy" id="52824"/>
    <lineage>
        <taxon>Eukaryota</taxon>
        <taxon>Viridiplantae</taxon>
        <taxon>Streptophyta</taxon>
        <taxon>Embryophyta</taxon>
        <taxon>Tracheophyta</taxon>
        <taxon>Spermatophyta</taxon>
        <taxon>Magnoliopsida</taxon>
        <taxon>eudicotyledons</taxon>
        <taxon>Gunneridae</taxon>
        <taxon>Pentapetalae</taxon>
        <taxon>rosids</taxon>
        <taxon>malvids</taxon>
        <taxon>Brassicales</taxon>
        <taxon>Brassicaceae</taxon>
        <taxon>Brassiceae</taxon>
        <taxon>Brassica</taxon>
    </lineage>
</organism>
<keyword evidence="2 4" id="KW-0863">Zinc-finger</keyword>
<evidence type="ECO:0000313" key="7">
    <source>
        <dbReference type="Proteomes" id="UP000886595"/>
    </source>
</evidence>
<protein>
    <recommendedName>
        <fullName evidence="5">GRF-type domain-containing protein</fullName>
    </recommendedName>
</protein>
<reference evidence="6 7" key="1">
    <citation type="submission" date="2020-02" db="EMBL/GenBank/DDBJ databases">
        <authorList>
            <person name="Ma Q."/>
            <person name="Huang Y."/>
            <person name="Song X."/>
            <person name="Pei D."/>
        </authorList>
    </citation>
    <scope>NUCLEOTIDE SEQUENCE [LARGE SCALE GENOMIC DNA]</scope>
    <source>
        <strain evidence="6">Sxm20200214</strain>
        <tissue evidence="6">Leaf</tissue>
    </source>
</reference>
<dbReference type="EMBL" id="JAAMPC010000002">
    <property type="protein sequence ID" value="KAG2323740.1"/>
    <property type="molecule type" value="Genomic_DNA"/>
</dbReference>
<evidence type="ECO:0000256" key="2">
    <source>
        <dbReference type="ARBA" id="ARBA00022771"/>
    </source>
</evidence>
<dbReference type="Proteomes" id="UP000886595">
    <property type="component" value="Unassembled WGS sequence"/>
</dbReference>
<dbReference type="InterPro" id="IPR010666">
    <property type="entry name" value="Znf_GRF"/>
</dbReference>
<evidence type="ECO:0000313" key="6">
    <source>
        <dbReference type="EMBL" id="KAG2323740.1"/>
    </source>
</evidence>
<accession>A0A8X8B5Z2</accession>
<dbReference type="GO" id="GO:0008270">
    <property type="term" value="F:zinc ion binding"/>
    <property type="evidence" value="ECO:0007669"/>
    <property type="project" value="UniProtKB-KW"/>
</dbReference>
<dbReference type="OrthoDB" id="1087208at2759"/>
<dbReference type="AlphaFoldDB" id="A0A8X8B5Z2"/>
<gene>
    <name evidence="6" type="ORF">Bca52824_006468</name>
</gene>
<comment type="caution">
    <text evidence="6">The sequence shown here is derived from an EMBL/GenBank/DDBJ whole genome shotgun (WGS) entry which is preliminary data.</text>
</comment>
<name>A0A8X8B5Z2_BRACI</name>
<feature type="domain" description="GRF-type" evidence="5">
    <location>
        <begin position="12"/>
        <end position="54"/>
    </location>
</feature>
<evidence type="ECO:0000256" key="1">
    <source>
        <dbReference type="ARBA" id="ARBA00022723"/>
    </source>
</evidence>
<dbReference type="PROSITE" id="PS51999">
    <property type="entry name" value="ZF_GRF"/>
    <property type="match status" value="1"/>
</dbReference>